<protein>
    <submittedName>
        <fullName evidence="1">Uncharacterized protein</fullName>
    </submittedName>
</protein>
<evidence type="ECO:0000313" key="2">
    <source>
        <dbReference type="Proteomes" id="UP001597036"/>
    </source>
</evidence>
<comment type="caution">
    <text evidence="1">The sequence shown here is derived from an EMBL/GenBank/DDBJ whole genome shotgun (WGS) entry which is preliminary data.</text>
</comment>
<name>A0ABW2Y1W7_9BIFI</name>
<reference evidence="2" key="1">
    <citation type="journal article" date="2019" name="Int. J. Syst. Evol. Microbiol.">
        <title>The Global Catalogue of Microorganisms (GCM) 10K type strain sequencing project: providing services to taxonomists for standard genome sequencing and annotation.</title>
        <authorList>
            <consortium name="The Broad Institute Genomics Platform"/>
            <consortium name="The Broad Institute Genome Sequencing Center for Infectious Disease"/>
            <person name="Wu L."/>
            <person name="Ma J."/>
        </authorList>
    </citation>
    <scope>NUCLEOTIDE SEQUENCE [LARGE SCALE GENOMIC DNA]</scope>
    <source>
        <strain evidence="2">CCM 8604</strain>
    </source>
</reference>
<sequence length="132" mass="14847">MDTILTPRITVLRLLNPVVLADLWSGAIDAHNPDAQTQEWVNQTISNSGNDAYDDIYDTFGVQHLRDWTAGVNLDADILPRNTISCHRQISQRCGCSGMTISSGQVPQSLTLRKIQLCWKMHWQMIAQNRGL</sequence>
<gene>
    <name evidence="1" type="ORF">ACFQY8_00535</name>
</gene>
<keyword evidence="2" id="KW-1185">Reference proteome</keyword>
<evidence type="ECO:0000313" key="1">
    <source>
        <dbReference type="EMBL" id="MFD0704244.1"/>
    </source>
</evidence>
<dbReference type="Proteomes" id="UP001597036">
    <property type="component" value="Unassembled WGS sequence"/>
</dbReference>
<proteinExistence type="predicted"/>
<dbReference type="EMBL" id="JBHTHQ010000006">
    <property type="protein sequence ID" value="MFD0704244.1"/>
    <property type="molecule type" value="Genomic_DNA"/>
</dbReference>
<accession>A0ABW2Y1W7</accession>
<organism evidence="1 2">
    <name type="scientific">Alloscardovia venturai</name>
    <dbReference type="NCBI Taxonomy" id="1769421"/>
    <lineage>
        <taxon>Bacteria</taxon>
        <taxon>Bacillati</taxon>
        <taxon>Actinomycetota</taxon>
        <taxon>Actinomycetes</taxon>
        <taxon>Bifidobacteriales</taxon>
        <taxon>Bifidobacteriaceae</taxon>
        <taxon>Alloscardovia</taxon>
    </lineage>
</organism>